<protein>
    <recommendedName>
        <fullName evidence="4">Cadherin-like beta sandwich domain protein</fullName>
    </recommendedName>
</protein>
<evidence type="ECO:0000313" key="2">
    <source>
        <dbReference type="EMBL" id="AQQ71682.1"/>
    </source>
</evidence>
<feature type="signal peptide" evidence="1">
    <location>
        <begin position="1"/>
        <end position="22"/>
    </location>
</feature>
<gene>
    <name evidence="2" type="ORF">SMSP2_02059</name>
</gene>
<dbReference type="SUPFAM" id="SSF89260">
    <property type="entry name" value="Collagen-binding domain"/>
    <property type="match status" value="1"/>
</dbReference>
<accession>A0A1Q2MHF6</accession>
<evidence type="ECO:0000313" key="3">
    <source>
        <dbReference type="Proteomes" id="UP000188181"/>
    </source>
</evidence>
<organism evidence="2 3">
    <name type="scientific">Limihaloglobus sulfuriphilus</name>
    <dbReference type="NCBI Taxonomy" id="1851148"/>
    <lineage>
        <taxon>Bacteria</taxon>
        <taxon>Pseudomonadati</taxon>
        <taxon>Planctomycetota</taxon>
        <taxon>Phycisphaerae</taxon>
        <taxon>Sedimentisphaerales</taxon>
        <taxon>Sedimentisphaeraceae</taxon>
        <taxon>Limihaloglobus</taxon>
    </lineage>
</organism>
<dbReference type="AlphaFoldDB" id="A0A1Q2MHF6"/>
<feature type="chain" id="PRO_5013156945" description="Cadherin-like beta sandwich domain protein" evidence="1">
    <location>
        <begin position="23"/>
        <end position="646"/>
    </location>
</feature>
<proteinExistence type="predicted"/>
<dbReference type="EMBL" id="CP019646">
    <property type="protein sequence ID" value="AQQ71682.1"/>
    <property type="molecule type" value="Genomic_DNA"/>
</dbReference>
<dbReference type="RefSeq" id="WP_146683839.1">
    <property type="nucleotide sequence ID" value="NZ_CP019646.1"/>
</dbReference>
<dbReference type="OrthoDB" id="249911at2"/>
<dbReference type="Proteomes" id="UP000188181">
    <property type="component" value="Chromosome"/>
</dbReference>
<evidence type="ECO:0008006" key="4">
    <source>
        <dbReference type="Google" id="ProtNLM"/>
    </source>
</evidence>
<reference evidence="3" key="1">
    <citation type="submission" date="2017-02" db="EMBL/GenBank/DDBJ databases">
        <title>Comparative genomics and description of representatives of a novel lineage of planctomycetes thriving in anoxic sediments.</title>
        <authorList>
            <person name="Spring S."/>
            <person name="Bunk B."/>
            <person name="Sproer C."/>
        </authorList>
    </citation>
    <scope>NUCLEOTIDE SEQUENCE [LARGE SCALE GENOMIC DNA]</scope>
    <source>
        <strain evidence="3">SM-Chi-D1</strain>
    </source>
</reference>
<sequence precursor="true">MNKMLHFLLAVSIFLSIGVLYAEDPDYGSTYDTAEPITADGTPLQGVLTSGDEDWFTCSAAGVTMYRVTLTNQNSNYKYVKAYQIDEFGDLIEAMYFNAYNNQNSQTMFLQSTYDIYLEVYNSDGVYSISIEAIGTYPEDAHSANCVDATPIVIDDLAVEATITRADPSQGLPLDEDWFVFTPTPLHKYRILLTHSNNANVDFKIYSGDCTTELRGWDTDATIVSWFGEDVKIYVSGDDDKLGEYYTLEVIDMGGYPDDHGNIPEQATGITDDGTQIYGSLDYDADIGEDEDWFAFTPQENCLYNVTLSNSDSNYKFIKIFQEDEFGELIETYYFNSYNKTNTNQLFFEKSGDVYAIVYNNSGGYWISFDQAGIYPPDQYSNDCGSANSIMVDEAPIEATITRGPPLDTDWFVFETQALHHYQVKLTHSANSNVDFKIFSGDCGTELRGWDTDMNFVSWYGDDYKIYVCGDDNRLGEYYTLQVLDINSYTDDYPNTWDQAASIPKDGTMVAGEIEYMGDFGSDEDWFTFVAGQDGDYVFQLENPDSNYKYMKIYREDMPGHLIELLYFNCYNNLAERTQYIEAGTCYIQLYNSMGDYQFSVLSPEPRCGDLDHPYPPGDANKDCVTDILDIAQMATGWLQDNRPAQ</sequence>
<dbReference type="KEGG" id="pbas:SMSP2_02059"/>
<dbReference type="Gene3D" id="2.60.120.380">
    <property type="match status" value="4"/>
</dbReference>
<name>A0A1Q2MHF6_9BACT</name>
<evidence type="ECO:0000256" key="1">
    <source>
        <dbReference type="SAM" id="SignalP"/>
    </source>
</evidence>
<keyword evidence="3" id="KW-1185">Reference proteome</keyword>
<keyword evidence="1" id="KW-0732">Signal</keyword>